<accession>A0A5J4WWT8</accession>
<reference evidence="3 4" key="1">
    <citation type="submission" date="2019-03" db="EMBL/GenBank/DDBJ databases">
        <title>Single cell metagenomics reveals metabolic interactions within the superorganism composed of flagellate Streblomastix strix and complex community of Bacteroidetes bacteria on its surface.</title>
        <authorList>
            <person name="Treitli S.C."/>
            <person name="Kolisko M."/>
            <person name="Husnik F."/>
            <person name="Keeling P."/>
            <person name="Hampl V."/>
        </authorList>
    </citation>
    <scope>NUCLEOTIDE SEQUENCE [LARGE SCALE GENOMIC DNA]</scope>
    <source>
        <strain evidence="3">ST1C</strain>
    </source>
</reference>
<name>A0A5J4WWT8_9EUKA</name>
<gene>
    <name evidence="3" type="ORF">EZS28_004966</name>
</gene>
<dbReference type="Proteomes" id="UP000324800">
    <property type="component" value="Unassembled WGS sequence"/>
</dbReference>
<evidence type="ECO:0000313" key="4">
    <source>
        <dbReference type="Proteomes" id="UP000324800"/>
    </source>
</evidence>
<feature type="compositionally biased region" description="Polar residues" evidence="2">
    <location>
        <begin position="278"/>
        <end position="298"/>
    </location>
</feature>
<feature type="compositionally biased region" description="Low complexity" evidence="2">
    <location>
        <begin position="242"/>
        <end position="267"/>
    </location>
</feature>
<protein>
    <submittedName>
        <fullName evidence="3">Uncharacterized protein</fullName>
    </submittedName>
</protein>
<feature type="compositionally biased region" description="Polar residues" evidence="2">
    <location>
        <begin position="566"/>
        <end position="586"/>
    </location>
</feature>
<keyword evidence="1" id="KW-0175">Coiled coil</keyword>
<feature type="coiled-coil region" evidence="1">
    <location>
        <begin position="122"/>
        <end position="209"/>
    </location>
</feature>
<feature type="compositionally biased region" description="Basic and acidic residues" evidence="2">
    <location>
        <begin position="556"/>
        <end position="565"/>
    </location>
</feature>
<organism evidence="3 4">
    <name type="scientific">Streblomastix strix</name>
    <dbReference type="NCBI Taxonomy" id="222440"/>
    <lineage>
        <taxon>Eukaryota</taxon>
        <taxon>Metamonada</taxon>
        <taxon>Preaxostyla</taxon>
        <taxon>Oxymonadida</taxon>
        <taxon>Streblomastigidae</taxon>
        <taxon>Streblomastix</taxon>
    </lineage>
</organism>
<evidence type="ECO:0000313" key="3">
    <source>
        <dbReference type="EMBL" id="KAA6399508.1"/>
    </source>
</evidence>
<comment type="caution">
    <text evidence="3">The sequence shown here is derived from an EMBL/GenBank/DDBJ whole genome shotgun (WGS) entry which is preliminary data.</text>
</comment>
<feature type="region of interest" description="Disordered" evidence="2">
    <location>
        <begin position="556"/>
        <end position="586"/>
    </location>
</feature>
<feature type="coiled-coil region" evidence="1">
    <location>
        <begin position="24"/>
        <end position="97"/>
    </location>
</feature>
<evidence type="ECO:0000256" key="1">
    <source>
        <dbReference type="SAM" id="Coils"/>
    </source>
</evidence>
<dbReference type="AlphaFoldDB" id="A0A5J4WWT8"/>
<sequence length="745" mass="85870">MEGEQVSDFQDLISTVQDSFEGQIAYLRKENEQLKLQLDQSKNEQKQLLNDYEEEKRKRIQSENQLLQEREEWKRQIDQQNSEKQDLIQQNQNININQSNNELTQPSALFQQKDVRQIFDALESEKRKRLQVETELNKEKRQNWEEQERNKTKIERYESEIKKLRNRDIRKTEMTEIEKERDASRSSEIEAMKMKVLQAQDEVRESSKRQRGVEMDLNYITSATYKLRELIVNTITNENRISSSSSSSSSLDITQRSQSQQQILSSSGYSDTPKWMLPTSQLPQIPQHSQSVKDTIPGQMQQSPSLFIQQLTSNTSLIDHSIKPHTSPLHSLQQPQYSLTLINQKSNQSPPRSPSRISQMPPIGNIQTLSTNTPLLVVPTVTAFEKSLRALILRYKQVSEQNITLRQDMSIITSQLIQKQRLLDKLRIKYGIHDEGGEPQFPNTNLTINNTSNDAEKTKTEDEQKQNQQQQEGEEQETIPYNLDPITAKPYQIPPPISDFAKSIVIIQPSQSEGEKESILQEARLKEQEYNRSIEIDILQGRGKDKDWQREIDRNKEKIKQERHGSQSNELIQANTKPPQSSNAPASIPFTQLQTPSIKDRLSHHSLNPQDHIQQTEISSPSSNITKYPPAVHHSISHYSAINPSSSLSSNQNIRMNINDRIDFERRDVIINKFLNTGPSIYGSNRDGYSLFQQHKRGDDMPILSSIPNQIGLSPGYGQSLSQYQQASGLSFNTQNRYSQQNNQN</sequence>
<feature type="compositionally biased region" description="Polar residues" evidence="2">
    <location>
        <begin position="441"/>
        <end position="453"/>
    </location>
</feature>
<feature type="compositionally biased region" description="Basic and acidic residues" evidence="2">
    <location>
        <begin position="454"/>
        <end position="465"/>
    </location>
</feature>
<evidence type="ECO:0000256" key="2">
    <source>
        <dbReference type="SAM" id="MobiDB-lite"/>
    </source>
</evidence>
<feature type="region of interest" description="Disordered" evidence="2">
    <location>
        <begin position="434"/>
        <end position="479"/>
    </location>
</feature>
<dbReference type="EMBL" id="SNRW01000737">
    <property type="protein sequence ID" value="KAA6399508.1"/>
    <property type="molecule type" value="Genomic_DNA"/>
</dbReference>
<proteinExistence type="predicted"/>
<feature type="region of interest" description="Disordered" evidence="2">
    <location>
        <begin position="240"/>
        <end position="298"/>
    </location>
</feature>